<dbReference type="SUPFAM" id="SSF53850">
    <property type="entry name" value="Periplasmic binding protein-like II"/>
    <property type="match status" value="1"/>
</dbReference>
<accession>F5L7P8</accession>
<keyword evidence="6 10" id="KW-0592">Phosphate transport</keyword>
<protein>
    <recommendedName>
        <fullName evidence="10">Phosphate-binding protein</fullName>
    </recommendedName>
</protein>
<evidence type="ECO:0000313" key="12">
    <source>
        <dbReference type="EMBL" id="EGL82624.1"/>
    </source>
</evidence>
<evidence type="ECO:0000256" key="10">
    <source>
        <dbReference type="RuleBase" id="RU367119"/>
    </source>
</evidence>
<comment type="function">
    <text evidence="10">Involved in the system for phosphate transport across the cytoplasmic membrane.</text>
</comment>
<evidence type="ECO:0000256" key="3">
    <source>
        <dbReference type="ARBA" id="ARBA00008725"/>
    </source>
</evidence>
<keyword evidence="8 10" id="KW-0564">Palmitate</keyword>
<comment type="function">
    <text evidence="1">Part of the ABC transporter complex PstSACB involved in phosphate import.</text>
</comment>
<dbReference type="GO" id="GO:0042301">
    <property type="term" value="F:phosphate ion binding"/>
    <property type="evidence" value="ECO:0007669"/>
    <property type="project" value="UniProtKB-UniRule"/>
</dbReference>
<keyword evidence="7 10" id="KW-0732">Signal</keyword>
<dbReference type="InterPro" id="IPR011862">
    <property type="entry name" value="Phos-bd"/>
</dbReference>
<organism evidence="12 13">
    <name type="scientific">Caldalkalibacillus thermarum (strain TA2.A1)</name>
    <dbReference type="NCBI Taxonomy" id="986075"/>
    <lineage>
        <taxon>Bacteria</taxon>
        <taxon>Bacillati</taxon>
        <taxon>Bacillota</taxon>
        <taxon>Bacilli</taxon>
        <taxon>Bacillales</taxon>
        <taxon>Bacillaceae</taxon>
        <taxon>Caldalkalibacillus</taxon>
    </lineage>
</organism>
<reference evidence="12 13" key="1">
    <citation type="journal article" date="2011" name="J. Bacteriol.">
        <title>Draft genome sequence of the thermoalkaliphilic Caldalkalibacillus thermarum strain TA2.A1.</title>
        <authorList>
            <person name="Kalamorz F."/>
            <person name="Keis S."/>
            <person name="McMillan D.G."/>
            <person name="Olsson K."/>
            <person name="Stanton J.A."/>
            <person name="Stockwell P."/>
            <person name="Black M.A."/>
            <person name="Klingeman D.M."/>
            <person name="Land M.L."/>
            <person name="Han C.S."/>
            <person name="Martin S.L."/>
            <person name="Becher S.A."/>
            <person name="Peddie C.J."/>
            <person name="Morgan H.W."/>
            <person name="Matthies D."/>
            <person name="Preiss L."/>
            <person name="Meier T."/>
            <person name="Brown S.D."/>
            <person name="Cook G.M."/>
        </authorList>
    </citation>
    <scope>NUCLEOTIDE SEQUENCE [LARGE SCALE GENOMIC DNA]</scope>
    <source>
        <strain evidence="12 13">TA2.A1</strain>
    </source>
</reference>
<dbReference type="CDD" id="cd13654">
    <property type="entry name" value="PBP2_phosphate_like_2"/>
    <property type="match status" value="1"/>
</dbReference>
<evidence type="ECO:0000256" key="9">
    <source>
        <dbReference type="ARBA" id="ARBA00023288"/>
    </source>
</evidence>
<dbReference type="Proteomes" id="UP000010716">
    <property type="component" value="Unassembled WGS sequence"/>
</dbReference>
<evidence type="ECO:0000256" key="7">
    <source>
        <dbReference type="ARBA" id="ARBA00022729"/>
    </source>
</evidence>
<evidence type="ECO:0000256" key="6">
    <source>
        <dbReference type="ARBA" id="ARBA00022592"/>
    </source>
</evidence>
<comment type="subunit">
    <text evidence="4 10">The complex is composed of two ATP-binding proteins (PstB), two transmembrane proteins (PstC and PstA) and a solute-binding protein (PstS).</text>
</comment>
<name>F5L7P8_CALTT</name>
<gene>
    <name evidence="12" type="ORF">CathTA2_1848</name>
</gene>
<feature type="chain" id="PRO_5039753129" description="Phosphate-binding protein" evidence="10">
    <location>
        <begin position="23"/>
        <end position="334"/>
    </location>
</feature>
<dbReference type="InterPro" id="IPR024370">
    <property type="entry name" value="PBP_domain"/>
</dbReference>
<comment type="subcellular location">
    <subcellularLocation>
        <location evidence="2 10">Cell membrane</location>
        <topology evidence="2 10">Lipid-anchor</topology>
    </subcellularLocation>
</comment>
<dbReference type="NCBIfam" id="TIGR02136">
    <property type="entry name" value="ptsS_2"/>
    <property type="match status" value="1"/>
</dbReference>
<evidence type="ECO:0000256" key="4">
    <source>
        <dbReference type="ARBA" id="ARBA00011529"/>
    </source>
</evidence>
<dbReference type="EMBL" id="AFCE01000143">
    <property type="protein sequence ID" value="EGL82624.1"/>
    <property type="molecule type" value="Genomic_DNA"/>
</dbReference>
<comment type="caution">
    <text evidence="12">The sequence shown here is derived from an EMBL/GenBank/DDBJ whole genome shotgun (WGS) entry which is preliminary data.</text>
</comment>
<dbReference type="PANTHER" id="PTHR30570:SF1">
    <property type="entry name" value="PHOSPHATE-BINDING PROTEIN PSTS"/>
    <property type="match status" value="1"/>
</dbReference>
<evidence type="ECO:0000259" key="11">
    <source>
        <dbReference type="Pfam" id="PF12849"/>
    </source>
</evidence>
<dbReference type="GO" id="GO:0005886">
    <property type="term" value="C:plasma membrane"/>
    <property type="evidence" value="ECO:0007669"/>
    <property type="project" value="UniProtKB-SubCell"/>
</dbReference>
<dbReference type="PROSITE" id="PS51257">
    <property type="entry name" value="PROKAR_LIPOPROTEIN"/>
    <property type="match status" value="1"/>
</dbReference>
<keyword evidence="5 10" id="KW-0813">Transport</keyword>
<proteinExistence type="inferred from homology"/>
<feature type="signal peptide" evidence="10">
    <location>
        <begin position="1"/>
        <end position="22"/>
    </location>
</feature>
<dbReference type="Pfam" id="PF12849">
    <property type="entry name" value="PBP_like_2"/>
    <property type="match status" value="1"/>
</dbReference>
<dbReference type="RefSeq" id="WP_007504993.1">
    <property type="nucleotide sequence ID" value="NZ_AFCE01000143.1"/>
</dbReference>
<keyword evidence="9 10" id="KW-0449">Lipoprotein</keyword>
<sequence length="334" mass="36950">MRRMLKWTGVFMILAALLVVVAGCGTTENNTEVENNTEQNPNSEAGQDSAAEALSGNVQIDGSSTVYPLQEAIAEEYRMEQPDVNVTVGVSGTGGGFKRFTVGETDLSNASRPIKDEEAAIAEENGIEYVELPIAYDGIAVVVSAKNDFVKDLTVEELQKIWTGEVTNWNEVRPEFPDAEIKLFGPGTDSGTFDYWIEVIIGDDHEITSNFVASEDDNVLVKGIADDEYALGFFGYAYYVENQDKLNIVAIKADEHAEPVVPTEETINDGTYTPLSRPIFVYVNVHSFLEKPQVQDYVYFMNEMAGEMALEVGYINLPDEVYEENKAKLDAMKQ</sequence>
<evidence type="ECO:0000256" key="2">
    <source>
        <dbReference type="ARBA" id="ARBA00004193"/>
    </source>
</evidence>
<keyword evidence="10" id="KW-1003">Cell membrane</keyword>
<dbReference type="Gene3D" id="3.40.190.10">
    <property type="entry name" value="Periplasmic binding protein-like II"/>
    <property type="match status" value="2"/>
</dbReference>
<dbReference type="GO" id="GO:0006817">
    <property type="term" value="P:phosphate ion transport"/>
    <property type="evidence" value="ECO:0007669"/>
    <property type="project" value="UniProtKB-UniRule"/>
</dbReference>
<evidence type="ECO:0000256" key="1">
    <source>
        <dbReference type="ARBA" id="ARBA00002841"/>
    </source>
</evidence>
<dbReference type="InterPro" id="IPR050811">
    <property type="entry name" value="Phosphate_ABC_transporter"/>
</dbReference>
<dbReference type="PANTHER" id="PTHR30570">
    <property type="entry name" value="PERIPLASMIC PHOSPHATE BINDING COMPONENT OF PHOSPHATE ABC TRANSPORTER"/>
    <property type="match status" value="1"/>
</dbReference>
<comment type="similarity">
    <text evidence="3 10">Belongs to the PstS family.</text>
</comment>
<keyword evidence="10" id="KW-0472">Membrane</keyword>
<evidence type="ECO:0000256" key="5">
    <source>
        <dbReference type="ARBA" id="ARBA00022448"/>
    </source>
</evidence>
<evidence type="ECO:0000313" key="13">
    <source>
        <dbReference type="Proteomes" id="UP000010716"/>
    </source>
</evidence>
<feature type="domain" description="PBP" evidence="11">
    <location>
        <begin position="50"/>
        <end position="301"/>
    </location>
</feature>
<dbReference type="eggNOG" id="COG0226">
    <property type="taxonomic scope" value="Bacteria"/>
</dbReference>
<dbReference type="AlphaFoldDB" id="F5L7P8"/>
<evidence type="ECO:0000256" key="8">
    <source>
        <dbReference type="ARBA" id="ARBA00023139"/>
    </source>
</evidence>